<dbReference type="SUPFAM" id="SSF47616">
    <property type="entry name" value="GST C-terminal domain-like"/>
    <property type="match status" value="1"/>
</dbReference>
<dbReference type="PROSITE" id="PS50404">
    <property type="entry name" value="GST_NTER"/>
    <property type="match status" value="1"/>
</dbReference>
<gene>
    <name evidence="3" type="ORF">BKA67DRAFT_596327</name>
</gene>
<dbReference type="GeneID" id="70134179"/>
<dbReference type="CDD" id="cd03192">
    <property type="entry name" value="GST_C_Sigma_like"/>
    <property type="match status" value="1"/>
</dbReference>
<dbReference type="GO" id="GO:0008195">
    <property type="term" value="F:phosphatidate phosphatase activity"/>
    <property type="evidence" value="ECO:0007669"/>
    <property type="project" value="InterPro"/>
</dbReference>
<proteinExistence type="predicted"/>
<dbReference type="AlphaFoldDB" id="A0A9P8RJT0"/>
<name>A0A9P8RJT0_9PEZI</name>
<dbReference type="InterPro" id="IPR004045">
    <property type="entry name" value="Glutathione_S-Trfase_N"/>
</dbReference>
<dbReference type="PANTHER" id="PTHR28208">
    <property type="entry name" value="PHOSPHATIDATE PHOSPHATASE APP1"/>
    <property type="match status" value="1"/>
</dbReference>
<dbReference type="RefSeq" id="XP_045951164.1">
    <property type="nucleotide sequence ID" value="XM_046105288.1"/>
</dbReference>
<evidence type="ECO:0000259" key="1">
    <source>
        <dbReference type="PROSITE" id="PS50404"/>
    </source>
</evidence>
<protein>
    <recommendedName>
        <fullName evidence="5">Glutathione transferase</fullName>
    </recommendedName>
</protein>
<comment type="caution">
    <text evidence="3">The sequence shown here is derived from an EMBL/GenBank/DDBJ whole genome shotgun (WGS) entry which is preliminary data.</text>
</comment>
<evidence type="ECO:0000313" key="4">
    <source>
        <dbReference type="Proteomes" id="UP000758603"/>
    </source>
</evidence>
<dbReference type="InterPro" id="IPR036249">
    <property type="entry name" value="Thioredoxin-like_sf"/>
</dbReference>
<dbReference type="FunFam" id="1.20.1050.10:FF:000051">
    <property type="entry name" value="Glutathione S-transferase"/>
    <property type="match status" value="1"/>
</dbReference>
<dbReference type="GO" id="GO:0030479">
    <property type="term" value="C:actin cortical patch"/>
    <property type="evidence" value="ECO:0007669"/>
    <property type="project" value="TreeGrafter"/>
</dbReference>
<evidence type="ECO:0000313" key="3">
    <source>
        <dbReference type="EMBL" id="KAH6640090.1"/>
    </source>
</evidence>
<dbReference type="InterPro" id="IPR052935">
    <property type="entry name" value="Mg2+_PAP"/>
</dbReference>
<dbReference type="Proteomes" id="UP000758603">
    <property type="component" value="Unassembled WGS sequence"/>
</dbReference>
<feature type="domain" description="GST N-terminal" evidence="1">
    <location>
        <begin position="420"/>
        <end position="508"/>
    </location>
</feature>
<evidence type="ECO:0008006" key="5">
    <source>
        <dbReference type="Google" id="ProtNLM"/>
    </source>
</evidence>
<dbReference type="InterPro" id="IPR036282">
    <property type="entry name" value="Glutathione-S-Trfase_C_sf"/>
</dbReference>
<dbReference type="PANTHER" id="PTHR28208:SF1">
    <property type="entry name" value="FILAMENT ORGANIZATION PROTEIN APP1-LIKE, PUTATIVE (AFU_ORTHOLOGUE AFUA_1G06650)-RELATED"/>
    <property type="match status" value="1"/>
</dbReference>
<accession>A0A9P8RJT0</accession>
<dbReference type="Gene3D" id="3.40.30.10">
    <property type="entry name" value="Glutaredoxin"/>
    <property type="match status" value="1"/>
</dbReference>
<dbReference type="Pfam" id="PF09949">
    <property type="entry name" value="APP1_cat"/>
    <property type="match status" value="1"/>
</dbReference>
<dbReference type="InterPro" id="IPR019236">
    <property type="entry name" value="APP1_cat"/>
</dbReference>
<dbReference type="Pfam" id="PF14497">
    <property type="entry name" value="GST_C_3"/>
    <property type="match status" value="1"/>
</dbReference>
<dbReference type="OrthoDB" id="414243at2759"/>
<feature type="domain" description="GST C-terminal" evidence="2">
    <location>
        <begin position="513"/>
        <end position="655"/>
    </location>
</feature>
<dbReference type="Gene3D" id="1.20.1050.10">
    <property type="match status" value="1"/>
</dbReference>
<dbReference type="InterPro" id="IPR010987">
    <property type="entry name" value="Glutathione-S-Trfase_C-like"/>
</dbReference>
<dbReference type="InterPro" id="IPR004046">
    <property type="entry name" value="GST_C"/>
</dbReference>
<dbReference type="EMBL" id="JAGPXC010000014">
    <property type="protein sequence ID" value="KAH6640090.1"/>
    <property type="molecule type" value="Genomic_DNA"/>
</dbReference>
<evidence type="ECO:0000259" key="2">
    <source>
        <dbReference type="PROSITE" id="PS50405"/>
    </source>
</evidence>
<organism evidence="3 4">
    <name type="scientific">Truncatella angustata</name>
    <dbReference type="NCBI Taxonomy" id="152316"/>
    <lineage>
        <taxon>Eukaryota</taxon>
        <taxon>Fungi</taxon>
        <taxon>Dikarya</taxon>
        <taxon>Ascomycota</taxon>
        <taxon>Pezizomycotina</taxon>
        <taxon>Sordariomycetes</taxon>
        <taxon>Xylariomycetidae</taxon>
        <taxon>Amphisphaeriales</taxon>
        <taxon>Sporocadaceae</taxon>
        <taxon>Truncatella</taxon>
    </lineage>
</organism>
<dbReference type="PROSITE" id="PS50405">
    <property type="entry name" value="GST_CTER"/>
    <property type="match status" value="1"/>
</dbReference>
<dbReference type="SUPFAM" id="SSF52833">
    <property type="entry name" value="Thioredoxin-like"/>
    <property type="match status" value="1"/>
</dbReference>
<keyword evidence="4" id="KW-1185">Reference proteome</keyword>
<reference evidence="3" key="1">
    <citation type="journal article" date="2021" name="Nat. Commun.">
        <title>Genetic determinants of endophytism in the Arabidopsis root mycobiome.</title>
        <authorList>
            <person name="Mesny F."/>
            <person name="Miyauchi S."/>
            <person name="Thiergart T."/>
            <person name="Pickel B."/>
            <person name="Atanasova L."/>
            <person name="Karlsson M."/>
            <person name="Huettel B."/>
            <person name="Barry K.W."/>
            <person name="Haridas S."/>
            <person name="Chen C."/>
            <person name="Bauer D."/>
            <person name="Andreopoulos W."/>
            <person name="Pangilinan J."/>
            <person name="LaButti K."/>
            <person name="Riley R."/>
            <person name="Lipzen A."/>
            <person name="Clum A."/>
            <person name="Drula E."/>
            <person name="Henrissat B."/>
            <person name="Kohler A."/>
            <person name="Grigoriev I.V."/>
            <person name="Martin F.M."/>
            <person name="Hacquard S."/>
        </authorList>
    </citation>
    <scope>NUCLEOTIDE SEQUENCE</scope>
    <source>
        <strain evidence="3">MPI-SDFR-AT-0073</strain>
    </source>
</reference>
<sequence length="668" mass="75551">MLPRTTYSNEMQERTRTERNFVKTDKLNDILSYLGSRNPLPRNVSATDTVWLLDNTAYRNSKTGKWEAEFVSAVFAKDCSSSIIDAVSTVAKEIGLAEGDPGHLTIGERINPFLQDIRPGTKVNALHQPNDYKLILGPGGRNGISNDVKKLPDRTNVDELGYTIAQVPKDAEGLKEMKTFYAEPEGWGVISDIDDTIKVTMTSDPIGILRSTFVDKPTPCTGMPELYAYLQSHIPRNSPFFYLSASPYNLYPFLREFRTKYYPHGTIILRDSSWMSLPGLLSQLTLATGEYKVDRMKRIHSWLPQKKMICIGDSTQADPESYGEIYRAFPGWVMVILIRKVTDIAAIGIEAKNEPERFEKAFKGVPREKWHVFEHPAECRSILQKPYPYALTHFATRWRIHSHSEFMPASKRQKSSKDVPYELIYWPGIPGRGEHVRLALEEAGATYTDTARLKDGMDVLTAQIGAKNLGDDQNPPPLAPPILKHGELIIGQTSNILLYLAPRLNLAPSVEDDEDGLYKVNQLVLTALDGLSNEVHDCHHPIATGLYYEDQKEESLRKSKDFVKNRLPKFLGYFERVLKGEASGEGPWLYGGKLSIADLVLFQCIDGTKFAFHKAMAAAEKGGKYENVFKLYEAVKGRPHIQDYLASDRRQEYSMGIYRYYEELDVTE</sequence>